<dbReference type="SMART" id="SM00799">
    <property type="entry name" value="DENN"/>
    <property type="match status" value="1"/>
</dbReference>
<comment type="caution">
    <text evidence="10">The sequence shown here is derived from an EMBL/GenBank/DDBJ whole genome shotgun (WGS) entry which is preliminary data.</text>
</comment>
<evidence type="ECO:0000313" key="10">
    <source>
        <dbReference type="EMBL" id="GFT92718.1"/>
    </source>
</evidence>
<evidence type="ECO:0000256" key="2">
    <source>
        <dbReference type="ARBA" id="ARBA00006664"/>
    </source>
</evidence>
<organism evidence="10 11">
    <name type="scientific">Nephila pilipes</name>
    <name type="common">Giant wood spider</name>
    <name type="synonym">Nephila maculata</name>
    <dbReference type="NCBI Taxonomy" id="299642"/>
    <lineage>
        <taxon>Eukaryota</taxon>
        <taxon>Metazoa</taxon>
        <taxon>Ecdysozoa</taxon>
        <taxon>Arthropoda</taxon>
        <taxon>Chelicerata</taxon>
        <taxon>Arachnida</taxon>
        <taxon>Araneae</taxon>
        <taxon>Araneomorphae</taxon>
        <taxon>Entelegynae</taxon>
        <taxon>Araneoidea</taxon>
        <taxon>Nephilidae</taxon>
        <taxon>Nephila</taxon>
    </lineage>
</organism>
<evidence type="ECO:0000256" key="4">
    <source>
        <dbReference type="ARBA" id="ARBA00023136"/>
    </source>
</evidence>
<feature type="compositionally biased region" description="Basic residues" evidence="6">
    <location>
        <begin position="685"/>
        <end position="701"/>
    </location>
</feature>
<dbReference type="GO" id="GO:0031267">
    <property type="term" value="F:small GTPase binding"/>
    <property type="evidence" value="ECO:0007669"/>
    <property type="project" value="InterPro"/>
</dbReference>
<dbReference type="InterPro" id="IPR004012">
    <property type="entry name" value="Run_dom"/>
</dbReference>
<dbReference type="SUPFAM" id="SSF49723">
    <property type="entry name" value="Lipase/lipooxygenase domain (PLAT/LH2 domain)"/>
    <property type="match status" value="1"/>
</dbReference>
<feature type="domain" description="UDENN" evidence="8">
    <location>
        <begin position="31"/>
        <end position="593"/>
    </location>
</feature>
<dbReference type="PANTHER" id="PTHR46070">
    <property type="entry name" value="PINSTRIPE, ISOFORM A"/>
    <property type="match status" value="1"/>
</dbReference>
<comment type="similarity">
    <text evidence="2">Belongs to the RAB6IP1 family.</text>
</comment>
<dbReference type="SMART" id="SM00800">
    <property type="entry name" value="uDENN"/>
    <property type="match status" value="1"/>
</dbReference>
<dbReference type="EMBL" id="BMAW01074544">
    <property type="protein sequence ID" value="GFT92718.1"/>
    <property type="molecule type" value="Genomic_DNA"/>
</dbReference>
<dbReference type="PROSITE" id="PS50826">
    <property type="entry name" value="RUN"/>
    <property type="match status" value="2"/>
</dbReference>
<dbReference type="Gene3D" id="2.60.60.20">
    <property type="entry name" value="PLAT/LH2 domain"/>
    <property type="match status" value="1"/>
</dbReference>
<dbReference type="InterPro" id="IPR037516">
    <property type="entry name" value="Tripartite_DENN"/>
</dbReference>
<comment type="caution">
    <text evidence="5">Lacks conserved residue(s) required for the propagation of feature annotation.</text>
</comment>
<evidence type="ECO:0000259" key="7">
    <source>
        <dbReference type="PROSITE" id="PS50095"/>
    </source>
</evidence>
<gene>
    <name evidence="10" type="primary">Dennd5a</name>
    <name evidence="10" type="ORF">NPIL_37454</name>
</gene>
<dbReference type="SMART" id="SM00593">
    <property type="entry name" value="RUN"/>
    <property type="match status" value="2"/>
</dbReference>
<dbReference type="InterPro" id="IPR037213">
    <property type="entry name" value="Run_dom_sf"/>
</dbReference>
<dbReference type="Proteomes" id="UP000887013">
    <property type="component" value="Unassembled WGS sequence"/>
</dbReference>
<dbReference type="CDD" id="cd17677">
    <property type="entry name" value="RUN1_DENND5"/>
    <property type="match status" value="1"/>
</dbReference>
<feature type="compositionally biased region" description="Low complexity" evidence="6">
    <location>
        <begin position="675"/>
        <end position="684"/>
    </location>
</feature>
<evidence type="ECO:0000256" key="1">
    <source>
        <dbReference type="ARBA" id="ARBA00004370"/>
    </source>
</evidence>
<dbReference type="InterPro" id="IPR005112">
    <property type="entry name" value="dDENN_dom"/>
</dbReference>
<dbReference type="Gene3D" id="3.40.50.11500">
    <property type="match status" value="1"/>
</dbReference>
<dbReference type="Gene3D" id="1.20.58.900">
    <property type="match status" value="3"/>
</dbReference>
<dbReference type="InterPro" id="IPR001194">
    <property type="entry name" value="cDENN_dom"/>
</dbReference>
<evidence type="ECO:0000313" key="11">
    <source>
        <dbReference type="Proteomes" id="UP000887013"/>
    </source>
</evidence>
<evidence type="ECO:0000259" key="8">
    <source>
        <dbReference type="PROSITE" id="PS50211"/>
    </source>
</evidence>
<dbReference type="InterPro" id="IPR005113">
    <property type="entry name" value="uDENN_dom"/>
</dbReference>
<dbReference type="FunFam" id="1.20.58.900:FF:000007">
    <property type="entry name" value="DENN domain-containing protein 5B"/>
    <property type="match status" value="1"/>
</dbReference>
<keyword evidence="4" id="KW-0472">Membrane</keyword>
<evidence type="ECO:0000256" key="5">
    <source>
        <dbReference type="PROSITE-ProRule" id="PRU00152"/>
    </source>
</evidence>
<evidence type="ECO:0000256" key="6">
    <source>
        <dbReference type="SAM" id="MobiDB-lite"/>
    </source>
</evidence>
<keyword evidence="11" id="KW-1185">Reference proteome</keyword>
<dbReference type="InterPro" id="IPR001024">
    <property type="entry name" value="PLAT/LH2_dom"/>
</dbReference>
<dbReference type="SUPFAM" id="SSF140741">
    <property type="entry name" value="RUN domain-like"/>
    <property type="match status" value="2"/>
</dbReference>
<dbReference type="PROSITE" id="PS50211">
    <property type="entry name" value="DENN"/>
    <property type="match status" value="1"/>
</dbReference>
<dbReference type="Pfam" id="PF03456">
    <property type="entry name" value="uDENN"/>
    <property type="match status" value="1"/>
</dbReference>
<dbReference type="SMART" id="SM00801">
    <property type="entry name" value="dDENN"/>
    <property type="match status" value="1"/>
</dbReference>
<feature type="domain" description="RUN" evidence="9">
    <location>
        <begin position="1204"/>
        <end position="1359"/>
    </location>
</feature>
<feature type="domain" description="PLAT" evidence="7">
    <location>
        <begin position="1028"/>
        <end position="1136"/>
    </location>
</feature>
<dbReference type="PANTHER" id="PTHR46070:SF1">
    <property type="entry name" value="PINSTRIPE, ISOFORM A"/>
    <property type="match status" value="1"/>
</dbReference>
<dbReference type="Gene3D" id="3.30.450.200">
    <property type="match status" value="1"/>
</dbReference>
<dbReference type="Pfam" id="PF03455">
    <property type="entry name" value="dDENN"/>
    <property type="match status" value="1"/>
</dbReference>
<proteinExistence type="inferred from homology"/>
<dbReference type="InterPro" id="IPR043153">
    <property type="entry name" value="DENN_C"/>
</dbReference>
<reference evidence="10" key="1">
    <citation type="submission" date="2020-08" db="EMBL/GenBank/DDBJ databases">
        <title>Multicomponent nature underlies the extraordinary mechanical properties of spider dragline silk.</title>
        <authorList>
            <person name="Kono N."/>
            <person name="Nakamura H."/>
            <person name="Mori M."/>
            <person name="Yoshida Y."/>
            <person name="Ohtoshi R."/>
            <person name="Malay A.D."/>
            <person name="Moran D.A.P."/>
            <person name="Tomita M."/>
            <person name="Numata K."/>
            <person name="Arakawa K."/>
        </authorList>
    </citation>
    <scope>NUCLEOTIDE SEQUENCE</scope>
</reference>
<feature type="region of interest" description="Disordered" evidence="6">
    <location>
        <begin position="675"/>
        <end position="702"/>
    </location>
</feature>
<dbReference type="GO" id="GO:0005085">
    <property type="term" value="F:guanyl-nucleotide exchange factor activity"/>
    <property type="evidence" value="ECO:0007669"/>
    <property type="project" value="InterPro"/>
</dbReference>
<dbReference type="InterPro" id="IPR047277">
    <property type="entry name" value="PLAT_RAB6IP1"/>
</dbReference>
<sequence length="1364" mass="155705">MSNSPSSNSDKRLADYFTICGLDLSSGLEPDQLAGESLHCTPLDRPYRSKVLAHYPENVSWNPFDKSAVGMLCLPKGLSFRTQKHKRCSYFHSFIITKEDGTRTYGQCYTFYEEVNDRKICDAMHTLQAMHLTELSSSKVPGIHSIADVGSTRSLPRSFKLSNRQSHNHSGALYDLSRDILYVTKCICLITQLPVVVACRKFLEGLHNLVMSRDPPNMRLESYVYNILFEVPLPPPNRSLKFTCFGQQILCQRPGPCELPFFEYSYQTLFSTLGVDNVILLYTSVLLENQVLLFSADYDKLMVVAECIVALLFPFTWQHVYVPILPASLHHFLDAPVPYIMGLCCAREERAQLSIPGEANLCFVDIDNQVVEVPEDIPKFPCRNELILELVDTLKTFGVCSNEKGLDRNSNERSSRNHLRKLSWTFDSGDSGVSSTDSSARSSYSSLASTHSHILQQSEALQKVTALAKRTGVITSIGDLEKPKKVDNDGAPRSRGKEEMRHYIDMLKLNNAVREIFLCRFIHMFRSYENFVIQPNQHDMEQWLSTRETMQNFDKTAFLSDQPEPHLPFLSRFIETQMFATFIDNKIVSLWEEPDPYLKLFDARMRLLNGEHCGDGVRVTTYERCTTYQETETQIEKRANNIDIVAPTPKPLDGVMEFSGRKRFNPGCFPLLDSDLLSEEPSSNRSRRRTPSAQWKRRDRRHQQAEHLQINSDQREFHLAEKHAGLWKKYIQEARTKTIRNQKHYDVSPASISQTYWKFVVALLKECKMRTKRMLVEKMGQEAVDLGHNEISITGVEENTLIASLCDLLERVWAHGLQSKQGKSALWSHLVSYFEVEECKSSGKPIDPNFLTPDCVASYYLFCSFFVLSARSEPFWNIGLLLVKTGALSTLVSQLTNIDISNLTLEGDPVTSYKDNNKERRKAKTPDTPTLKSLPISLVNDIKNVQAMTEIKTDIGYARAFVRLALEKKLLHKHLQKLLSNQDLLRSSYKRYAFLRCEDEKEQFLYHLLTLNAVDYFCFTNTFTSTSIPYRVVVFPSRKLSASTTSANAWIIVAGTLGETKLIPLPRQALEIVFQHKNLGILTTLRIGHDNTGISPKWMVEHILVRNEITGHTYKFPCGRWLGKGVDDGSTERLLVGEMVPRDYDTEELMETCRTPPRCRSPSVPRRPSEPKLTIPEIQQMLGDAVNNIVKYYYKPEKERGSLTILLCGELGLVYCLEQVFLYGFKARRFFRHVYLWDFFVKVGAHFEALLQEDEGASSPVPRQSLEHVLVMRSYCSLVEKIDNASCSVGKDGKFQLFICFAARDHLLHRMLLHIASTSVTSSMYEEQSFLRDPNLVTFLVQILESLSEFSIVLETSLTKGIES</sequence>
<dbReference type="CDD" id="cd01757">
    <property type="entry name" value="PLAT_RAB6IP1"/>
    <property type="match status" value="1"/>
</dbReference>
<dbReference type="InterPro" id="IPR036392">
    <property type="entry name" value="PLAT/LH2_dom_sf"/>
</dbReference>
<evidence type="ECO:0000256" key="3">
    <source>
        <dbReference type="ARBA" id="ARBA00022737"/>
    </source>
</evidence>
<accession>A0A8X6PZ80</accession>
<dbReference type="OrthoDB" id="6019893at2759"/>
<evidence type="ECO:0000259" key="9">
    <source>
        <dbReference type="PROSITE" id="PS50826"/>
    </source>
</evidence>
<feature type="domain" description="RUN" evidence="9">
    <location>
        <begin position="796"/>
        <end position="1024"/>
    </location>
</feature>
<dbReference type="Pfam" id="PF02141">
    <property type="entry name" value="DENN"/>
    <property type="match status" value="1"/>
</dbReference>
<name>A0A8X6PZ80_NEPPI</name>
<keyword evidence="3" id="KW-0677">Repeat</keyword>
<dbReference type="PROSITE" id="PS50095">
    <property type="entry name" value="PLAT"/>
    <property type="match status" value="1"/>
</dbReference>
<protein>
    <submittedName>
        <fullName evidence="10">DENN domain-containing protein 5A</fullName>
    </submittedName>
</protein>
<dbReference type="Pfam" id="PF01477">
    <property type="entry name" value="PLAT"/>
    <property type="match status" value="1"/>
</dbReference>
<dbReference type="CDD" id="cd17678">
    <property type="entry name" value="RUN2_DENND5"/>
    <property type="match status" value="1"/>
</dbReference>
<dbReference type="GO" id="GO:0016020">
    <property type="term" value="C:membrane"/>
    <property type="evidence" value="ECO:0007669"/>
    <property type="project" value="UniProtKB-SubCell"/>
</dbReference>
<dbReference type="InterPro" id="IPR047278">
    <property type="entry name" value="DEN5A/B"/>
</dbReference>
<dbReference type="Pfam" id="PF02759">
    <property type="entry name" value="RUN"/>
    <property type="match status" value="2"/>
</dbReference>
<comment type="subcellular location">
    <subcellularLocation>
        <location evidence="1">Membrane</location>
    </subcellularLocation>
</comment>